<name>A0ABR4CPW8_9HELO</name>
<dbReference type="Pfam" id="PF00457">
    <property type="entry name" value="Glyco_hydro_11"/>
    <property type="match status" value="1"/>
</dbReference>
<evidence type="ECO:0000256" key="3">
    <source>
        <dbReference type="ARBA" id="ARBA00007792"/>
    </source>
</evidence>
<dbReference type="InterPro" id="IPR018208">
    <property type="entry name" value="GH11_AS_1"/>
</dbReference>
<evidence type="ECO:0000256" key="1">
    <source>
        <dbReference type="ARBA" id="ARBA00000681"/>
    </source>
</evidence>
<organism evidence="14 15">
    <name type="scientific">Oculimacula yallundae</name>
    <dbReference type="NCBI Taxonomy" id="86028"/>
    <lineage>
        <taxon>Eukaryota</taxon>
        <taxon>Fungi</taxon>
        <taxon>Dikarya</taxon>
        <taxon>Ascomycota</taxon>
        <taxon>Pezizomycotina</taxon>
        <taxon>Leotiomycetes</taxon>
        <taxon>Helotiales</taxon>
        <taxon>Ploettnerulaceae</taxon>
        <taxon>Oculimacula</taxon>
    </lineage>
</organism>
<evidence type="ECO:0000256" key="11">
    <source>
        <dbReference type="RuleBase" id="RU362015"/>
    </source>
</evidence>
<dbReference type="Gene3D" id="2.60.120.180">
    <property type="match status" value="1"/>
</dbReference>
<protein>
    <recommendedName>
        <fullName evidence="4 10">Endo-1,4-beta-xylanase</fullName>
        <ecNumber evidence="4 10">3.2.1.8</ecNumber>
    </recommendedName>
</protein>
<keyword evidence="9 10" id="KW-0624">Polysaccharide degradation</keyword>
<feature type="active site" description="Proton donor" evidence="10">
    <location>
        <position position="225"/>
    </location>
</feature>
<dbReference type="Proteomes" id="UP001595075">
    <property type="component" value="Unassembled WGS sequence"/>
</dbReference>
<accession>A0ABR4CPW8</accession>
<dbReference type="InterPro" id="IPR013319">
    <property type="entry name" value="GH11/12"/>
</dbReference>
<keyword evidence="7 10" id="KW-0119">Carbohydrate metabolism</keyword>
<evidence type="ECO:0000256" key="5">
    <source>
        <dbReference type="ARBA" id="ARBA00022651"/>
    </source>
</evidence>
<feature type="signal peptide" evidence="12">
    <location>
        <begin position="1"/>
        <end position="18"/>
    </location>
</feature>
<evidence type="ECO:0000313" key="14">
    <source>
        <dbReference type="EMBL" id="KAL2071979.1"/>
    </source>
</evidence>
<keyword evidence="6 10" id="KW-0378">Hydrolase</keyword>
<proteinExistence type="inferred from homology"/>
<dbReference type="PRINTS" id="PR00911">
    <property type="entry name" value="GLHYDRLASE11"/>
</dbReference>
<evidence type="ECO:0000313" key="15">
    <source>
        <dbReference type="Proteomes" id="UP001595075"/>
    </source>
</evidence>
<dbReference type="EMBL" id="JAZHXI010000004">
    <property type="protein sequence ID" value="KAL2071979.1"/>
    <property type="molecule type" value="Genomic_DNA"/>
</dbReference>
<evidence type="ECO:0000256" key="8">
    <source>
        <dbReference type="ARBA" id="ARBA00023295"/>
    </source>
</evidence>
<dbReference type="SUPFAM" id="SSF49899">
    <property type="entry name" value="Concanavalin A-like lectins/glucanases"/>
    <property type="match status" value="1"/>
</dbReference>
<dbReference type="InterPro" id="IPR033123">
    <property type="entry name" value="GH11_dom"/>
</dbReference>
<dbReference type="PANTHER" id="PTHR46828">
    <property type="entry name" value="ENDO-1,4-BETA-XYLANASE A-RELATED"/>
    <property type="match status" value="1"/>
</dbReference>
<feature type="chain" id="PRO_5046028045" description="Endo-1,4-beta-xylanase" evidence="12">
    <location>
        <begin position="19"/>
        <end position="258"/>
    </location>
</feature>
<dbReference type="InterPro" id="IPR033119">
    <property type="entry name" value="GH11_AS_2"/>
</dbReference>
<dbReference type="EC" id="3.2.1.8" evidence="4 10"/>
<evidence type="ECO:0000256" key="9">
    <source>
        <dbReference type="ARBA" id="ARBA00023326"/>
    </source>
</evidence>
<dbReference type="PROSITE" id="PS51761">
    <property type="entry name" value="GH11_3"/>
    <property type="match status" value="1"/>
</dbReference>
<dbReference type="PANTHER" id="PTHR46828:SF2">
    <property type="entry name" value="ENDO-1,4-BETA-XYLANASE A-RELATED"/>
    <property type="match status" value="1"/>
</dbReference>
<keyword evidence="8 10" id="KW-0326">Glycosidase</keyword>
<sequence length="258" mass="28579">MLLSFNLIKSFVFAAALANAIPLDEELFGRSIDLGNKFHGRDTETALAGDKEGYGFHSGFFYSFWSDRQRGTVTYNNQVNGTYKVNWSNINNWVGGKGWNPGSSKTVVYNGTWNGANVNSYLALYGWTVNPLIEYYIVESFGTYNPSSGTSKKGTVVSDGGTYDIYQTQRVNQPSINGTATFYQFWSVRQTKRVGGEITIGNHFDAWTKSGLKLGTHNYQIMATEGYQSSGSAAITVREKGVEGVPYPNEPDSRHDNN</sequence>
<evidence type="ECO:0000256" key="12">
    <source>
        <dbReference type="SAM" id="SignalP"/>
    </source>
</evidence>
<evidence type="ECO:0000259" key="13">
    <source>
        <dbReference type="PROSITE" id="PS51761"/>
    </source>
</evidence>
<keyword evidence="12" id="KW-0732">Signal</keyword>
<comment type="catalytic activity">
    <reaction evidence="1 10 11">
        <text>Endohydrolysis of (1-&gt;4)-beta-D-xylosidic linkages in xylans.</text>
        <dbReference type="EC" id="3.2.1.8"/>
    </reaction>
</comment>
<reference evidence="14 15" key="1">
    <citation type="journal article" date="2024" name="Commun. Biol.">
        <title>Comparative genomic analysis of thermophilic fungi reveals convergent evolutionary adaptations and gene losses.</title>
        <authorList>
            <person name="Steindorff A.S."/>
            <person name="Aguilar-Pontes M.V."/>
            <person name="Robinson A.J."/>
            <person name="Andreopoulos B."/>
            <person name="LaButti K."/>
            <person name="Kuo A."/>
            <person name="Mondo S."/>
            <person name="Riley R."/>
            <person name="Otillar R."/>
            <person name="Haridas S."/>
            <person name="Lipzen A."/>
            <person name="Grimwood J."/>
            <person name="Schmutz J."/>
            <person name="Clum A."/>
            <person name="Reid I.D."/>
            <person name="Moisan M.C."/>
            <person name="Butler G."/>
            <person name="Nguyen T.T.M."/>
            <person name="Dewar K."/>
            <person name="Conant G."/>
            <person name="Drula E."/>
            <person name="Henrissat B."/>
            <person name="Hansel C."/>
            <person name="Singer S."/>
            <person name="Hutchinson M.I."/>
            <person name="de Vries R.P."/>
            <person name="Natvig D.O."/>
            <person name="Powell A.J."/>
            <person name="Tsang A."/>
            <person name="Grigoriev I.V."/>
        </authorList>
    </citation>
    <scope>NUCLEOTIDE SEQUENCE [LARGE SCALE GENOMIC DNA]</scope>
    <source>
        <strain evidence="14 15">CBS 494.80</strain>
    </source>
</reference>
<evidence type="ECO:0000256" key="4">
    <source>
        <dbReference type="ARBA" id="ARBA00012590"/>
    </source>
</evidence>
<dbReference type="InterPro" id="IPR001137">
    <property type="entry name" value="Glyco_hydro_11"/>
</dbReference>
<gene>
    <name evidence="14" type="ORF">VTL71DRAFT_11322</name>
</gene>
<evidence type="ECO:0000256" key="7">
    <source>
        <dbReference type="ARBA" id="ARBA00023277"/>
    </source>
</evidence>
<dbReference type="PROSITE" id="PS00777">
    <property type="entry name" value="GH11_2"/>
    <property type="match status" value="1"/>
</dbReference>
<feature type="active site" description="Nucleophile" evidence="10">
    <location>
        <position position="134"/>
    </location>
</feature>
<comment type="caution">
    <text evidence="14">The sequence shown here is derived from an EMBL/GenBank/DDBJ whole genome shotgun (WGS) entry which is preliminary data.</text>
</comment>
<keyword evidence="15" id="KW-1185">Reference proteome</keyword>
<keyword evidence="5 10" id="KW-0858">Xylan degradation</keyword>
<evidence type="ECO:0000256" key="2">
    <source>
        <dbReference type="ARBA" id="ARBA00004851"/>
    </source>
</evidence>
<feature type="domain" description="GH11" evidence="13">
    <location>
        <begin position="48"/>
        <end position="238"/>
    </location>
</feature>
<evidence type="ECO:0000256" key="10">
    <source>
        <dbReference type="PROSITE-ProRule" id="PRU01097"/>
    </source>
</evidence>
<dbReference type="PROSITE" id="PS00776">
    <property type="entry name" value="GH11_1"/>
    <property type="match status" value="1"/>
</dbReference>
<dbReference type="InterPro" id="IPR013320">
    <property type="entry name" value="ConA-like_dom_sf"/>
</dbReference>
<evidence type="ECO:0000256" key="6">
    <source>
        <dbReference type="ARBA" id="ARBA00022801"/>
    </source>
</evidence>
<comment type="pathway">
    <text evidence="2 10 11">Glycan degradation; xylan degradation.</text>
</comment>
<comment type="similarity">
    <text evidence="3 10 11">Belongs to the glycosyl hydrolase 11 (cellulase G) family.</text>
</comment>